<dbReference type="PANTHER" id="PTHR37461">
    <property type="entry name" value="ANTI-SIGMA-K FACTOR RSKA"/>
    <property type="match status" value="1"/>
</dbReference>
<evidence type="ECO:0000313" key="4">
    <source>
        <dbReference type="Proteomes" id="UP001629156"/>
    </source>
</evidence>
<evidence type="ECO:0000256" key="1">
    <source>
        <dbReference type="SAM" id="Coils"/>
    </source>
</evidence>
<dbReference type="InterPro" id="IPR051474">
    <property type="entry name" value="Anti-sigma-K/W_factor"/>
</dbReference>
<keyword evidence="4" id="KW-1185">Reference proteome</keyword>
<feature type="coiled-coil region" evidence="1">
    <location>
        <begin position="110"/>
        <end position="144"/>
    </location>
</feature>
<dbReference type="RefSeq" id="WP_408083586.1">
    <property type="nucleotide sequence ID" value="NZ_JBELPZ010000002.1"/>
</dbReference>
<dbReference type="PANTHER" id="PTHR37461:SF1">
    <property type="entry name" value="ANTI-SIGMA-K FACTOR RSKA"/>
    <property type="match status" value="1"/>
</dbReference>
<dbReference type="Proteomes" id="UP001629156">
    <property type="component" value="Unassembled WGS sequence"/>
</dbReference>
<dbReference type="InterPro" id="IPR018764">
    <property type="entry name" value="RskA_C"/>
</dbReference>
<gene>
    <name evidence="3" type="ORF">ABS766_02795</name>
</gene>
<organism evidence="3 4">
    <name type="scientific">Flavobacterium rhizosphaerae</name>
    <dbReference type="NCBI Taxonomy" id="3163298"/>
    <lineage>
        <taxon>Bacteria</taxon>
        <taxon>Pseudomonadati</taxon>
        <taxon>Bacteroidota</taxon>
        <taxon>Flavobacteriia</taxon>
        <taxon>Flavobacteriales</taxon>
        <taxon>Flavobacteriaceae</taxon>
        <taxon>Flavobacterium</taxon>
    </lineage>
</organism>
<name>A0ABW8YT17_9FLAO</name>
<keyword evidence="1" id="KW-0175">Coiled coil</keyword>
<dbReference type="EMBL" id="JBELPZ010000002">
    <property type="protein sequence ID" value="MFL9843339.1"/>
    <property type="molecule type" value="Genomic_DNA"/>
</dbReference>
<evidence type="ECO:0000313" key="3">
    <source>
        <dbReference type="EMBL" id="MFL9843339.1"/>
    </source>
</evidence>
<comment type="caution">
    <text evidence="3">The sequence shown here is derived from an EMBL/GenBank/DDBJ whole genome shotgun (WGS) entry which is preliminary data.</text>
</comment>
<protein>
    <submittedName>
        <fullName evidence="3">Anti-sigma factor</fullName>
    </submittedName>
</protein>
<feature type="domain" description="Anti-sigma K factor RskA C-terminal" evidence="2">
    <location>
        <begin position="94"/>
        <end position="249"/>
    </location>
</feature>
<sequence length="259" mass="28957">MNIEEYIESGILELYVFGLLSEAENTEIYSLSQQHTAIAEEILSIEKAVINLSYSISPNLSSANYEAIREKLLERQKVVQLQPRRNTASYLGWVASVVLMFGIAYQYYQYNEAQDEIQTVTAQRSKFEQLLVNAEKENTEKNEALGILRDTLNTKIPLQGQDAAPQAYASVYINKAQNEIYVDVAGLPEPPEGKVYQVWALQLDPFTPTSIGIIDNKTAHSGVFKMEYYEGPQAFGITLEPTGGSPTPTLDQLYTLGKV</sequence>
<proteinExistence type="predicted"/>
<reference evidence="3 4" key="1">
    <citation type="submission" date="2024-06" db="EMBL/GenBank/DDBJ databases">
        <authorList>
            <person name="Kaempfer P."/>
            <person name="Viver T."/>
        </authorList>
    </citation>
    <scope>NUCLEOTIDE SEQUENCE [LARGE SCALE GENOMIC DNA]</scope>
    <source>
        <strain evidence="3 4">ST-119</strain>
    </source>
</reference>
<dbReference type="Pfam" id="PF10099">
    <property type="entry name" value="RskA_C"/>
    <property type="match status" value="1"/>
</dbReference>
<accession>A0ABW8YT17</accession>
<evidence type="ECO:0000259" key="2">
    <source>
        <dbReference type="Pfam" id="PF10099"/>
    </source>
</evidence>